<keyword evidence="4" id="KW-1185">Reference proteome</keyword>
<organism evidence="3 4">
    <name type="scientific">Rubidibacter lacunae KORDI 51-2</name>
    <dbReference type="NCBI Taxonomy" id="582515"/>
    <lineage>
        <taxon>Bacteria</taxon>
        <taxon>Bacillati</taxon>
        <taxon>Cyanobacteriota</taxon>
        <taxon>Cyanophyceae</taxon>
        <taxon>Oscillatoriophycideae</taxon>
        <taxon>Chroococcales</taxon>
        <taxon>Aphanothecaceae</taxon>
        <taxon>Rubidibacter</taxon>
    </lineage>
</organism>
<keyword evidence="1" id="KW-1133">Transmembrane helix</keyword>
<dbReference type="Pfam" id="PF20604">
    <property type="entry name" value="DUF6798"/>
    <property type="match status" value="1"/>
</dbReference>
<keyword evidence="1" id="KW-0812">Transmembrane</keyword>
<feature type="transmembrane region" description="Helical" evidence="1">
    <location>
        <begin position="307"/>
        <end position="325"/>
    </location>
</feature>
<evidence type="ECO:0000256" key="1">
    <source>
        <dbReference type="SAM" id="Phobius"/>
    </source>
</evidence>
<feature type="domain" description="DUF6798" evidence="2">
    <location>
        <begin position="404"/>
        <end position="461"/>
    </location>
</feature>
<proteinExistence type="predicted"/>
<evidence type="ECO:0000313" key="4">
    <source>
        <dbReference type="Proteomes" id="UP000016960"/>
    </source>
</evidence>
<protein>
    <recommendedName>
        <fullName evidence="2">DUF6798 domain-containing protein</fullName>
    </recommendedName>
</protein>
<dbReference type="eggNOG" id="ENOG502ZAMA">
    <property type="taxonomic scope" value="Bacteria"/>
</dbReference>
<feature type="transmembrane region" description="Helical" evidence="1">
    <location>
        <begin position="122"/>
        <end position="140"/>
    </location>
</feature>
<dbReference type="AlphaFoldDB" id="U5DQF9"/>
<feature type="transmembrane region" description="Helical" evidence="1">
    <location>
        <begin position="94"/>
        <end position="115"/>
    </location>
</feature>
<feature type="transmembrane region" description="Helical" evidence="1">
    <location>
        <begin position="331"/>
        <end position="353"/>
    </location>
</feature>
<dbReference type="RefSeq" id="WP_022604176.1">
    <property type="nucleotide sequence ID" value="NZ_ASSJ01000005.1"/>
</dbReference>
<sequence length="523" mass="59231">MDFLDRSFTQLKTRKWLFQVLEFFFLAVVFGLSYTQDPIYSSAGNQHTKFLHGLANAGRGFLSQDWFASTTDPLPVFSFLVQITYSIHVEYLFYFYYFLLFGAYAWSIVGIVSSFYDVRKNLLRYLLFLILLIAIHTVHIKFFDVDTGKFLHQGVAKQSILMDVFQPACFGAFILMSVYLFLIERRFLAILALGLASNLHPAYIPSMGALVSIYIFLDLRDGRSAKKLLSMGVFALILVMPVVIHMGLSLIQPSIAVLQDSALDIIVNERIPHHADASIWATKPDFPLQLALVIGAAIALKRSKLRAIVAGSLAFAVCLTLLQIVSNSSFLALVAPWRISVFLVPLSSCVLLVKLESALFEIVDVSSATKYRFFLRSCVAILTLLVIYNSVAQVLVFLERDNAIPLLNYINQTKESGSIYLVPPDTKKLQKFRLYTGAPIFVNRKTHPYRDAEVIEWDKRLGLAEAFYNVNRTGDRDRCDVLNRIVEEYGVSHVVVQKDRQAPCAELKSIYSDRKYLLYEVVQ</sequence>
<feature type="transmembrane region" description="Helical" evidence="1">
    <location>
        <begin position="373"/>
        <end position="398"/>
    </location>
</feature>
<evidence type="ECO:0000313" key="3">
    <source>
        <dbReference type="EMBL" id="ERN42854.1"/>
    </source>
</evidence>
<feature type="transmembrane region" description="Helical" evidence="1">
    <location>
        <begin position="16"/>
        <end position="34"/>
    </location>
</feature>
<feature type="transmembrane region" description="Helical" evidence="1">
    <location>
        <begin position="160"/>
        <end position="182"/>
    </location>
</feature>
<name>U5DQF9_9CHRO</name>
<dbReference type="OrthoDB" id="258302at2"/>
<feature type="transmembrane region" description="Helical" evidence="1">
    <location>
        <begin position="189"/>
        <end position="216"/>
    </location>
</feature>
<comment type="caution">
    <text evidence="3">The sequence shown here is derived from an EMBL/GenBank/DDBJ whole genome shotgun (WGS) entry which is preliminary data.</text>
</comment>
<dbReference type="InterPro" id="IPR046477">
    <property type="entry name" value="DUF6798"/>
</dbReference>
<dbReference type="InParanoid" id="U5DQF9"/>
<dbReference type="Proteomes" id="UP000016960">
    <property type="component" value="Unassembled WGS sequence"/>
</dbReference>
<accession>U5DQF9</accession>
<evidence type="ECO:0000259" key="2">
    <source>
        <dbReference type="Pfam" id="PF20604"/>
    </source>
</evidence>
<gene>
    <name evidence="3" type="ORF">KR51_00003790</name>
</gene>
<reference evidence="3 4" key="1">
    <citation type="submission" date="2013-05" db="EMBL/GenBank/DDBJ databases">
        <title>Draft genome sequence of Rubidibacter lacunae KORDI 51-2.</title>
        <authorList>
            <person name="Choi D.H."/>
            <person name="Noh J.H."/>
            <person name="Kwon K.-K."/>
            <person name="Lee J.-H."/>
            <person name="Ryu J.-Y."/>
        </authorList>
    </citation>
    <scope>NUCLEOTIDE SEQUENCE [LARGE SCALE GENOMIC DNA]</scope>
    <source>
        <strain evidence="3 4">KORDI 51-2</strain>
    </source>
</reference>
<feature type="transmembrane region" description="Helical" evidence="1">
    <location>
        <begin position="228"/>
        <end position="251"/>
    </location>
</feature>
<dbReference type="EMBL" id="ASSJ01000005">
    <property type="protein sequence ID" value="ERN42854.1"/>
    <property type="molecule type" value="Genomic_DNA"/>
</dbReference>
<keyword evidence="1" id="KW-0472">Membrane</keyword>